<dbReference type="Proteomes" id="UP000777173">
    <property type="component" value="Unassembled WGS sequence"/>
</dbReference>
<name>A0AB35C178_9BACT</name>
<dbReference type="SUPFAM" id="SSF53448">
    <property type="entry name" value="Nucleotide-diphospho-sugar transferases"/>
    <property type="match status" value="1"/>
</dbReference>
<dbReference type="GO" id="GO:0016740">
    <property type="term" value="F:transferase activity"/>
    <property type="evidence" value="ECO:0007669"/>
    <property type="project" value="UniProtKB-KW"/>
</dbReference>
<evidence type="ECO:0000313" key="1">
    <source>
        <dbReference type="EMBL" id="MBV3121587.1"/>
    </source>
</evidence>
<evidence type="ECO:0000313" key="2">
    <source>
        <dbReference type="Proteomes" id="UP000777173"/>
    </source>
</evidence>
<dbReference type="AlphaFoldDB" id="A0AB35C178"/>
<dbReference type="EMBL" id="JAHOAX010000001">
    <property type="protein sequence ID" value="MBV3121587.1"/>
    <property type="molecule type" value="Genomic_DNA"/>
</dbReference>
<gene>
    <name evidence="1" type="ORF">KSU80_00055</name>
</gene>
<sequence length="298" mass="34955">MEYTPVILFAFNRPERLKAIIESLLQNEEAKHSVLYVFVDGPRFQRKGEVESVEKVRDYVKSITGVKEVHYKFAVQNKGLGNSVIKGVTEVINRYGKAIVLEDDLILAPNFLFFMNQGLDKYKDEKSVFSICGYSNKVKVPKDYSYDTYFCTRSSSWGWATWADRWNSVDWELENFDKYHILKKEFNRWGGSDCWKMLNDWKCGRNKSWAIRFCFAQFLQKKVSLFPVTSKVQNDGFDGHGTNCKRWSRFHCIFDNSAKKELTYPENVSIHPSLFRSAIGYNSICKRIISRVMYLVYR</sequence>
<protein>
    <submittedName>
        <fullName evidence="1">Glycosyl transferase</fullName>
    </submittedName>
</protein>
<proteinExistence type="predicted"/>
<dbReference type="Gene3D" id="3.90.550.10">
    <property type="entry name" value="Spore Coat Polysaccharide Biosynthesis Protein SpsA, Chain A"/>
    <property type="match status" value="1"/>
</dbReference>
<organism evidence="1 2">
    <name type="scientific">Phocaeicola dorei</name>
    <dbReference type="NCBI Taxonomy" id="357276"/>
    <lineage>
        <taxon>Bacteria</taxon>
        <taxon>Pseudomonadati</taxon>
        <taxon>Bacteroidota</taxon>
        <taxon>Bacteroidia</taxon>
        <taxon>Bacteroidales</taxon>
        <taxon>Bacteroidaceae</taxon>
        <taxon>Phocaeicola</taxon>
    </lineage>
</organism>
<comment type="caution">
    <text evidence="1">The sequence shown here is derived from an EMBL/GenBank/DDBJ whole genome shotgun (WGS) entry which is preliminary data.</text>
</comment>
<dbReference type="InterPro" id="IPR029044">
    <property type="entry name" value="Nucleotide-diphossugar_trans"/>
</dbReference>
<accession>A0AB35C178</accession>
<dbReference type="RefSeq" id="WP_117595936.1">
    <property type="nucleotide sequence ID" value="NZ_DAWDYP010000085.1"/>
</dbReference>
<keyword evidence="1" id="KW-0808">Transferase</keyword>
<reference evidence="1" key="1">
    <citation type="submission" date="2021-06" db="EMBL/GenBank/DDBJ databases">
        <title>Collection of gut derived symbiotic bacterial strains cultured from healthy donors.</title>
        <authorList>
            <person name="Lin H."/>
            <person name="Littmann E."/>
            <person name="Pamer E.G."/>
        </authorList>
    </citation>
    <scope>NUCLEOTIDE SEQUENCE</scope>
    <source>
        <strain evidence="1">MSK.5.10</strain>
    </source>
</reference>